<evidence type="ECO:0000256" key="2">
    <source>
        <dbReference type="ARBA" id="ARBA00022792"/>
    </source>
</evidence>
<evidence type="ECO:0000256" key="7">
    <source>
        <dbReference type="SAM" id="MobiDB-lite"/>
    </source>
</evidence>
<evidence type="ECO:0000256" key="8">
    <source>
        <dbReference type="SAM" id="Phobius"/>
    </source>
</evidence>
<feature type="region of interest" description="Disordered" evidence="7">
    <location>
        <begin position="351"/>
        <end position="381"/>
    </location>
</feature>
<feature type="transmembrane region" description="Helical" evidence="8">
    <location>
        <begin position="290"/>
        <end position="312"/>
    </location>
</feature>
<dbReference type="Gene3D" id="4.10.95.10">
    <property type="entry name" value="Cytochrome c oxidase, subunit VIa"/>
    <property type="match status" value="1"/>
</dbReference>
<organism evidence="9 10">
    <name type="scientific">Trichomalopsis sarcophagae</name>
    <dbReference type="NCBI Taxonomy" id="543379"/>
    <lineage>
        <taxon>Eukaryota</taxon>
        <taxon>Metazoa</taxon>
        <taxon>Ecdysozoa</taxon>
        <taxon>Arthropoda</taxon>
        <taxon>Hexapoda</taxon>
        <taxon>Insecta</taxon>
        <taxon>Pterygota</taxon>
        <taxon>Neoptera</taxon>
        <taxon>Endopterygota</taxon>
        <taxon>Hymenoptera</taxon>
        <taxon>Apocrita</taxon>
        <taxon>Proctotrupomorpha</taxon>
        <taxon>Chalcidoidea</taxon>
        <taxon>Pteromalidae</taxon>
        <taxon>Pteromalinae</taxon>
        <taxon>Trichomalopsis</taxon>
    </lineage>
</organism>
<dbReference type="AlphaFoldDB" id="A0A232F3Q5"/>
<feature type="compositionally biased region" description="Polar residues" evidence="7">
    <location>
        <begin position="99"/>
        <end position="114"/>
    </location>
</feature>
<dbReference type="GO" id="GO:0005743">
    <property type="term" value="C:mitochondrial inner membrane"/>
    <property type="evidence" value="ECO:0007669"/>
    <property type="project" value="UniProtKB-SubCell"/>
</dbReference>
<dbReference type="STRING" id="543379.A0A232F3Q5"/>
<evidence type="ECO:0000256" key="5">
    <source>
        <dbReference type="ARBA" id="ARBA00023136"/>
    </source>
</evidence>
<accession>A0A232F3Q5</accession>
<dbReference type="EMBL" id="NNAY01001125">
    <property type="protein sequence ID" value="OXU25047.1"/>
    <property type="molecule type" value="Genomic_DNA"/>
</dbReference>
<dbReference type="InterPro" id="IPR001349">
    <property type="entry name" value="Cyt_c_oxidase_su6a"/>
</dbReference>
<keyword evidence="8" id="KW-0812">Transmembrane</keyword>
<keyword evidence="4" id="KW-0496">Mitochondrion</keyword>
<dbReference type="PANTHER" id="PTHR11504:SF0">
    <property type="entry name" value="CYTOCHROME C OXIDASE SUBUNIT"/>
    <property type="match status" value="1"/>
</dbReference>
<feature type="compositionally biased region" description="Basic and acidic residues" evidence="7">
    <location>
        <begin position="41"/>
        <end position="51"/>
    </location>
</feature>
<evidence type="ECO:0000256" key="3">
    <source>
        <dbReference type="ARBA" id="ARBA00022946"/>
    </source>
</evidence>
<keyword evidence="8" id="KW-1133">Transmembrane helix</keyword>
<evidence type="ECO:0000256" key="1">
    <source>
        <dbReference type="ARBA" id="ARBA00004273"/>
    </source>
</evidence>
<keyword evidence="2" id="KW-0999">Mitochondrion inner membrane</keyword>
<evidence type="ECO:0008006" key="11">
    <source>
        <dbReference type="Google" id="ProtNLM"/>
    </source>
</evidence>
<keyword evidence="10" id="KW-1185">Reference proteome</keyword>
<dbReference type="SUPFAM" id="SSF81411">
    <property type="entry name" value="Mitochondrial cytochrome c oxidase subunit VIa"/>
    <property type="match status" value="1"/>
</dbReference>
<keyword evidence="5 8" id="KW-0472">Membrane</keyword>
<evidence type="ECO:0000256" key="6">
    <source>
        <dbReference type="RuleBase" id="RU004396"/>
    </source>
</evidence>
<protein>
    <recommendedName>
        <fullName evidence="11">Cytochrome c oxidase subunit</fullName>
    </recommendedName>
</protein>
<dbReference type="GO" id="GO:0030234">
    <property type="term" value="F:enzyme regulator activity"/>
    <property type="evidence" value="ECO:0007669"/>
    <property type="project" value="TreeGrafter"/>
</dbReference>
<sequence length="381" mass="42554">MFSSLKSCKSLLSPSRLKVFKLTPAKCDMSYGRRGCPSDPCKPRDCDKSSRACEKTSPRQARPCEPLDRCRPANLCNSNPCHDPWKVPQFCNSSDHRQQSIPCGQRQTCKSSPSPCREETPSYPHKPWTSSRATTWSPSTYIASPCQGSSGSCRAPNRCGKPSCPAPNKPTCPSDPCKPPQIHSCQTPADPCQPPCYQRRDPCEPTSCQKSSPCISDPCPPKPVTCCQADPCCTCPTCPPSTNPNIWSQEMLRRRDPCSQSIPFCCDKAEYISNESFSPQRAESEMKERLWRLVVLFGLLPLIFVSVGITMGKVEEERNEPRPEFVPYEYMYRRTKPFPWGDGNHTLFHNPVKNPVPPDGYEVEDPNAPAKKKISGSEEII</sequence>
<keyword evidence="3" id="KW-0809">Transit peptide</keyword>
<evidence type="ECO:0000313" key="9">
    <source>
        <dbReference type="EMBL" id="OXU25047.1"/>
    </source>
</evidence>
<dbReference type="InterPro" id="IPR036418">
    <property type="entry name" value="Cyt_c_oxidase_su6a_sf"/>
</dbReference>
<comment type="subcellular location">
    <subcellularLocation>
        <location evidence="1">Mitochondrion inner membrane</location>
    </subcellularLocation>
</comment>
<evidence type="ECO:0000313" key="10">
    <source>
        <dbReference type="Proteomes" id="UP000215335"/>
    </source>
</evidence>
<feature type="region of interest" description="Disordered" evidence="7">
    <location>
        <begin position="32"/>
        <end position="51"/>
    </location>
</feature>
<proteinExistence type="inferred from homology"/>
<dbReference type="PANTHER" id="PTHR11504">
    <property type="entry name" value="CYTOCHROME C OXIDASE POLYPEPTIDE VIA"/>
    <property type="match status" value="1"/>
</dbReference>
<feature type="region of interest" description="Disordered" evidence="7">
    <location>
        <begin position="99"/>
        <end position="131"/>
    </location>
</feature>
<dbReference type="GO" id="GO:0006123">
    <property type="term" value="P:mitochondrial electron transport, cytochrome c to oxygen"/>
    <property type="evidence" value="ECO:0007669"/>
    <property type="project" value="TreeGrafter"/>
</dbReference>
<comment type="similarity">
    <text evidence="6">Belongs to the cytochrome c oxidase subunit 6A family.</text>
</comment>
<dbReference type="OrthoDB" id="5947505at2759"/>
<dbReference type="Proteomes" id="UP000215335">
    <property type="component" value="Unassembled WGS sequence"/>
</dbReference>
<name>A0A232F3Q5_9HYME</name>
<comment type="caution">
    <text evidence="9">The sequence shown here is derived from an EMBL/GenBank/DDBJ whole genome shotgun (WGS) entry which is preliminary data.</text>
</comment>
<dbReference type="Pfam" id="PF02046">
    <property type="entry name" value="COX6A"/>
    <property type="match status" value="1"/>
</dbReference>
<reference evidence="9 10" key="1">
    <citation type="journal article" date="2017" name="Curr. Biol.">
        <title>The Evolution of Venom by Co-option of Single-Copy Genes.</title>
        <authorList>
            <person name="Martinson E.O."/>
            <person name="Mrinalini"/>
            <person name="Kelkar Y.D."/>
            <person name="Chang C.H."/>
            <person name="Werren J.H."/>
        </authorList>
    </citation>
    <scope>NUCLEOTIDE SEQUENCE [LARGE SCALE GENOMIC DNA]</scope>
    <source>
        <strain evidence="9 10">Alberta</strain>
        <tissue evidence="9">Whole body</tissue>
    </source>
</reference>
<gene>
    <name evidence="9" type="ORF">TSAR_011240</name>
</gene>
<evidence type="ECO:0000256" key="4">
    <source>
        <dbReference type="ARBA" id="ARBA00023128"/>
    </source>
</evidence>